<evidence type="ECO:0000256" key="1">
    <source>
        <dbReference type="ARBA" id="ARBA00004141"/>
    </source>
</evidence>
<feature type="transmembrane region" description="Helical" evidence="7">
    <location>
        <begin position="244"/>
        <end position="265"/>
    </location>
</feature>
<dbReference type="OMA" id="GPTNVPW"/>
<evidence type="ECO:0000256" key="3">
    <source>
        <dbReference type="ARBA" id="ARBA00022692"/>
    </source>
</evidence>
<dbReference type="OrthoDB" id="40134at2759"/>
<keyword evidence="10" id="KW-1185">Reference proteome</keyword>
<dbReference type="Pfam" id="PF01490">
    <property type="entry name" value="Aa_trans"/>
    <property type="match status" value="1"/>
</dbReference>
<evidence type="ECO:0000256" key="2">
    <source>
        <dbReference type="ARBA" id="ARBA00008066"/>
    </source>
</evidence>
<dbReference type="VEuPathDB" id="FungiDB:ASPCADRAFT_212043"/>
<evidence type="ECO:0000256" key="7">
    <source>
        <dbReference type="SAM" id="Phobius"/>
    </source>
</evidence>
<dbReference type="AlphaFoldDB" id="A0A1R3R7A1"/>
<feature type="compositionally biased region" description="Basic and acidic residues" evidence="6">
    <location>
        <begin position="111"/>
        <end position="121"/>
    </location>
</feature>
<dbReference type="InterPro" id="IPR013057">
    <property type="entry name" value="AA_transpt_TM"/>
</dbReference>
<evidence type="ECO:0000259" key="8">
    <source>
        <dbReference type="Pfam" id="PF01490"/>
    </source>
</evidence>
<comment type="subcellular location">
    <subcellularLocation>
        <location evidence="1">Membrane</location>
        <topology evidence="1">Multi-pass membrane protein</topology>
    </subcellularLocation>
</comment>
<name>A0A1R3R7A1_ASPC5</name>
<keyword evidence="5 7" id="KW-0472">Membrane</keyword>
<sequence length="632" mass="70470">MAGIISAANLGGVADPRLGDEADIIGVEEEHHVTIEKPSSDALHTIPAPIFHGKGSIYLDHTISFENYLFWAERSRNVEKHIRTDDKGLQQLGNILIGRKIKPDPPQPALENEKTAEKAVSEKQPVPQDEQTSEKAGSENQGPPAYEATDGKVDKYGITETEWEQAQRAARTATWGSIFYLITTDILGPTNVPWAISQMGYGPGFALYTVFGMLAYYSGMQLWKMFVGLDSTRYPMRNYGDLAFRVYGTWARILVNILQSFQFFLNMSLLIESSGQSLAQMAQGASGNGYLCFVVAEVIFTLIGFVLGQIRTLQRLSWLANLAIWLNVIVIIMTMAVVYEYPPNYEASYRTYQTPKGPVKTSANWPESASLYDRMSAVMNCVFAYGGATLFNELMAEMRRPFDFWKGFICAEVFIYVCYLVEGMVVYNAQGQFTYNPAFQGIPDSAYSYQTLGNTLSFITAIIAALLYGNIGIKVFYSSVLRDVFHMPPLDHRTGKFIWIALVPIYWSLAWIVAGAIPQISNLTSFVGALCIFQFSYTFPPMLLVGYNVQKDAMLPEEEFNPITGETKRVDSGIKRWIRGYKKKFALNTFDVLYSLAALGTAGMGLWASIVSMRQTFAETPLTPFTCTNPAG</sequence>
<feature type="transmembrane region" description="Helical" evidence="7">
    <location>
        <begin position="497"/>
        <end position="517"/>
    </location>
</feature>
<dbReference type="GO" id="GO:0016020">
    <property type="term" value="C:membrane"/>
    <property type="evidence" value="ECO:0007669"/>
    <property type="project" value="UniProtKB-SubCell"/>
</dbReference>
<gene>
    <name evidence="9" type="ORF">ASPCADRAFT_212043</name>
</gene>
<keyword evidence="4 7" id="KW-1133">Transmembrane helix</keyword>
<dbReference type="PANTHER" id="PTHR22950">
    <property type="entry name" value="AMINO ACID TRANSPORTER"/>
    <property type="match status" value="1"/>
</dbReference>
<feature type="transmembrane region" description="Helical" evidence="7">
    <location>
        <begin position="407"/>
        <end position="427"/>
    </location>
</feature>
<reference evidence="10" key="1">
    <citation type="journal article" date="2017" name="Genome Biol.">
        <title>Comparative genomics reveals high biological diversity and specific adaptations in the industrially and medically important fungal genus Aspergillus.</title>
        <authorList>
            <person name="de Vries R.P."/>
            <person name="Riley R."/>
            <person name="Wiebenga A."/>
            <person name="Aguilar-Osorio G."/>
            <person name="Amillis S."/>
            <person name="Uchima C.A."/>
            <person name="Anderluh G."/>
            <person name="Asadollahi M."/>
            <person name="Askin M."/>
            <person name="Barry K."/>
            <person name="Battaglia E."/>
            <person name="Bayram O."/>
            <person name="Benocci T."/>
            <person name="Braus-Stromeyer S.A."/>
            <person name="Caldana C."/>
            <person name="Canovas D."/>
            <person name="Cerqueira G.C."/>
            <person name="Chen F."/>
            <person name="Chen W."/>
            <person name="Choi C."/>
            <person name="Clum A."/>
            <person name="Dos Santos R.A."/>
            <person name="Damasio A.R."/>
            <person name="Diallinas G."/>
            <person name="Emri T."/>
            <person name="Fekete E."/>
            <person name="Flipphi M."/>
            <person name="Freyberg S."/>
            <person name="Gallo A."/>
            <person name="Gournas C."/>
            <person name="Habgood R."/>
            <person name="Hainaut M."/>
            <person name="Harispe M.L."/>
            <person name="Henrissat B."/>
            <person name="Hilden K.S."/>
            <person name="Hope R."/>
            <person name="Hossain A."/>
            <person name="Karabika E."/>
            <person name="Karaffa L."/>
            <person name="Karanyi Z."/>
            <person name="Krasevec N."/>
            <person name="Kuo A."/>
            <person name="Kusch H."/>
            <person name="LaButti K."/>
            <person name="Lagendijk E.L."/>
            <person name="Lapidus A."/>
            <person name="Levasseur A."/>
            <person name="Lindquist E."/>
            <person name="Lipzen A."/>
            <person name="Logrieco A.F."/>
            <person name="MacCabe A."/>
            <person name="Maekelae M.R."/>
            <person name="Malavazi I."/>
            <person name="Melin P."/>
            <person name="Meyer V."/>
            <person name="Mielnichuk N."/>
            <person name="Miskei M."/>
            <person name="Molnar A.P."/>
            <person name="Mule G."/>
            <person name="Ngan C.Y."/>
            <person name="Orejas M."/>
            <person name="Orosz E."/>
            <person name="Ouedraogo J.P."/>
            <person name="Overkamp K.M."/>
            <person name="Park H.-S."/>
            <person name="Perrone G."/>
            <person name="Piumi F."/>
            <person name="Punt P.J."/>
            <person name="Ram A.F."/>
            <person name="Ramon A."/>
            <person name="Rauscher S."/>
            <person name="Record E."/>
            <person name="Riano-Pachon D.M."/>
            <person name="Robert V."/>
            <person name="Roehrig J."/>
            <person name="Ruller R."/>
            <person name="Salamov A."/>
            <person name="Salih N.S."/>
            <person name="Samson R.A."/>
            <person name="Sandor E."/>
            <person name="Sanguinetti M."/>
            <person name="Schuetze T."/>
            <person name="Sepcic K."/>
            <person name="Shelest E."/>
            <person name="Sherlock G."/>
            <person name="Sophianopoulou V."/>
            <person name="Squina F.M."/>
            <person name="Sun H."/>
            <person name="Susca A."/>
            <person name="Todd R.B."/>
            <person name="Tsang A."/>
            <person name="Unkles S.E."/>
            <person name="van de Wiele N."/>
            <person name="van Rossen-Uffink D."/>
            <person name="Oliveira J.V."/>
            <person name="Vesth T.C."/>
            <person name="Visser J."/>
            <person name="Yu J.-H."/>
            <person name="Zhou M."/>
            <person name="Andersen M.R."/>
            <person name="Archer D.B."/>
            <person name="Baker S.E."/>
            <person name="Benoit I."/>
            <person name="Brakhage A.A."/>
            <person name="Braus G.H."/>
            <person name="Fischer R."/>
            <person name="Frisvad J.C."/>
            <person name="Goldman G.H."/>
            <person name="Houbraken J."/>
            <person name="Oakley B."/>
            <person name="Pocsi I."/>
            <person name="Scazzocchio C."/>
            <person name="Seiboth B."/>
            <person name="vanKuyk P.A."/>
            <person name="Wortman J."/>
            <person name="Dyer P.S."/>
            <person name="Grigoriev I.V."/>
        </authorList>
    </citation>
    <scope>NUCLEOTIDE SEQUENCE [LARGE SCALE GENOMIC DNA]</scope>
    <source>
        <strain evidence="10">ITEM 5010</strain>
    </source>
</reference>
<feature type="transmembrane region" description="Helical" evidence="7">
    <location>
        <begin position="285"/>
        <end position="307"/>
    </location>
</feature>
<dbReference type="STRING" id="602072.A0A1R3R7A1"/>
<dbReference type="Proteomes" id="UP000188318">
    <property type="component" value="Unassembled WGS sequence"/>
</dbReference>
<feature type="transmembrane region" description="Helical" evidence="7">
    <location>
        <begin position="375"/>
        <end position="395"/>
    </location>
</feature>
<feature type="transmembrane region" description="Helical" evidence="7">
    <location>
        <begin position="585"/>
        <end position="610"/>
    </location>
</feature>
<feature type="transmembrane region" description="Helical" evidence="7">
    <location>
        <begin position="523"/>
        <end position="545"/>
    </location>
</feature>
<proteinExistence type="inferred from homology"/>
<protein>
    <recommendedName>
        <fullName evidence="8">Amino acid transporter transmembrane domain-containing protein</fullName>
    </recommendedName>
</protein>
<dbReference type="PANTHER" id="PTHR22950:SF461">
    <property type="entry name" value="AMINO ACID TRANSPORTER TRANSMEMBRANE DOMAIN-CONTAINING PROTEIN"/>
    <property type="match status" value="1"/>
</dbReference>
<evidence type="ECO:0000256" key="5">
    <source>
        <dbReference type="ARBA" id="ARBA00023136"/>
    </source>
</evidence>
<keyword evidence="3 7" id="KW-0812">Transmembrane</keyword>
<comment type="similarity">
    <text evidence="2">Belongs to the amino acid/polyamine transporter 2 family.</text>
</comment>
<feature type="transmembrane region" description="Helical" evidence="7">
    <location>
        <begin position="205"/>
        <end position="223"/>
    </location>
</feature>
<evidence type="ECO:0000313" key="10">
    <source>
        <dbReference type="Proteomes" id="UP000188318"/>
    </source>
</evidence>
<feature type="domain" description="Amino acid transporter transmembrane" evidence="8">
    <location>
        <begin position="172"/>
        <end position="543"/>
    </location>
</feature>
<dbReference type="GO" id="GO:0015179">
    <property type="term" value="F:L-amino acid transmembrane transporter activity"/>
    <property type="evidence" value="ECO:0007669"/>
    <property type="project" value="TreeGrafter"/>
</dbReference>
<organism evidence="9 10">
    <name type="scientific">Aspergillus carbonarius (strain ITEM 5010)</name>
    <dbReference type="NCBI Taxonomy" id="602072"/>
    <lineage>
        <taxon>Eukaryota</taxon>
        <taxon>Fungi</taxon>
        <taxon>Dikarya</taxon>
        <taxon>Ascomycota</taxon>
        <taxon>Pezizomycotina</taxon>
        <taxon>Eurotiomycetes</taxon>
        <taxon>Eurotiomycetidae</taxon>
        <taxon>Eurotiales</taxon>
        <taxon>Aspergillaceae</taxon>
        <taxon>Aspergillus</taxon>
        <taxon>Aspergillus subgen. Circumdati</taxon>
    </lineage>
</organism>
<feature type="transmembrane region" description="Helical" evidence="7">
    <location>
        <begin position="319"/>
        <end position="339"/>
    </location>
</feature>
<dbReference type="EMBL" id="KV907537">
    <property type="protein sequence ID" value="OOF90350.1"/>
    <property type="molecule type" value="Genomic_DNA"/>
</dbReference>
<feature type="transmembrane region" description="Helical" evidence="7">
    <location>
        <begin position="456"/>
        <end position="477"/>
    </location>
</feature>
<evidence type="ECO:0000313" key="9">
    <source>
        <dbReference type="EMBL" id="OOF90350.1"/>
    </source>
</evidence>
<evidence type="ECO:0000256" key="6">
    <source>
        <dbReference type="SAM" id="MobiDB-lite"/>
    </source>
</evidence>
<feature type="region of interest" description="Disordered" evidence="6">
    <location>
        <begin position="97"/>
        <end position="151"/>
    </location>
</feature>
<evidence type="ECO:0000256" key="4">
    <source>
        <dbReference type="ARBA" id="ARBA00022989"/>
    </source>
</evidence>
<accession>A0A1R3R7A1</accession>